<evidence type="ECO:0000313" key="2">
    <source>
        <dbReference type="Proteomes" id="UP000428325"/>
    </source>
</evidence>
<dbReference type="AlphaFoldDB" id="A0A6B9F3W1"/>
<reference evidence="1 2" key="1">
    <citation type="submission" date="2018-12" db="EMBL/GenBank/DDBJ databases">
        <title>Complete genome sequence of Haloplanus rallus MBLA0036.</title>
        <authorList>
            <person name="Nam Y.-d."/>
            <person name="Kang J."/>
            <person name="Chung W.-H."/>
            <person name="Park Y.S."/>
        </authorList>
    </citation>
    <scope>NUCLEOTIDE SEQUENCE [LARGE SCALE GENOMIC DNA]</scope>
    <source>
        <strain evidence="1 2">MBLA0036</strain>
    </source>
</reference>
<gene>
    <name evidence="1" type="ORF">EI982_10140</name>
</gene>
<dbReference type="RefSeq" id="WP_157689582.1">
    <property type="nucleotide sequence ID" value="NZ_CP034345.1"/>
</dbReference>
<dbReference type="GeneID" id="99246377"/>
<dbReference type="InterPro" id="IPR058821">
    <property type="entry name" value="Double_WHD-containing_halo"/>
</dbReference>
<dbReference type="Proteomes" id="UP000428325">
    <property type="component" value="Chromosome"/>
</dbReference>
<keyword evidence="2" id="KW-1185">Reference proteome</keyword>
<name>A0A6B9F3W1_9EURY</name>
<organism evidence="1 2">
    <name type="scientific">Haloplanus rallus</name>
    <dbReference type="NCBI Taxonomy" id="1816183"/>
    <lineage>
        <taxon>Archaea</taxon>
        <taxon>Methanobacteriati</taxon>
        <taxon>Methanobacteriota</taxon>
        <taxon>Stenosarchaea group</taxon>
        <taxon>Halobacteria</taxon>
        <taxon>Halobacteriales</taxon>
        <taxon>Haloferacaceae</taxon>
        <taxon>Haloplanus</taxon>
    </lineage>
</organism>
<evidence type="ECO:0000313" key="1">
    <source>
        <dbReference type="EMBL" id="QGX95126.1"/>
    </source>
</evidence>
<dbReference type="Pfam" id="PF25947">
    <property type="entry name" value="WHD_halo_double"/>
    <property type="match status" value="1"/>
</dbReference>
<protein>
    <submittedName>
        <fullName evidence="1">Uncharacterized protein</fullName>
    </submittedName>
</protein>
<accession>A0A6B9F3W1</accession>
<dbReference type="OrthoDB" id="170219at2157"/>
<sequence length="164" mass="18527">MKLKPVPEPPAEFAFVERAQRAVPLVPGDEDDCCARLLRRLDLPSRDVARTWLTFLRALELAEETPSGFRRTDVEPTVDGCRAALLDRVFAAAAVRDALDPAEPRTADDVFAAVRETVPGWERHKHASRWESVWRDRTADLLGWLTLLSAAGRVDDDPPRYVRR</sequence>
<proteinExistence type="predicted"/>
<dbReference type="EMBL" id="CP034345">
    <property type="protein sequence ID" value="QGX95126.1"/>
    <property type="molecule type" value="Genomic_DNA"/>
</dbReference>
<dbReference type="KEGG" id="hra:EI982_10140"/>